<accession>A0A443I708</accession>
<protein>
    <recommendedName>
        <fullName evidence="2">DUF7702 domain-containing protein</fullName>
    </recommendedName>
</protein>
<evidence type="ECO:0000313" key="3">
    <source>
        <dbReference type="EMBL" id="RWQ99837.1"/>
    </source>
</evidence>
<comment type="caution">
    <text evidence="3">The sequence shown here is derived from an EMBL/GenBank/DDBJ whole genome shotgun (WGS) entry which is preliminary data.</text>
</comment>
<dbReference type="RefSeq" id="XP_028489482.1">
    <property type="nucleotide sequence ID" value="XM_028633584.1"/>
</dbReference>
<dbReference type="Pfam" id="PF24800">
    <property type="entry name" value="DUF7702"/>
    <property type="match status" value="1"/>
</dbReference>
<dbReference type="VEuPathDB" id="FungiDB:C8Q69DRAFT_524442"/>
<evidence type="ECO:0000259" key="2">
    <source>
        <dbReference type="Pfam" id="PF24800"/>
    </source>
</evidence>
<dbReference type="AlphaFoldDB" id="A0A443I708"/>
<keyword evidence="1" id="KW-1133">Transmembrane helix</keyword>
<evidence type="ECO:0000313" key="4">
    <source>
        <dbReference type="Proteomes" id="UP000283841"/>
    </source>
</evidence>
<dbReference type="EMBL" id="RCNU01000001">
    <property type="protein sequence ID" value="RWQ99837.1"/>
    <property type="molecule type" value="Genomic_DNA"/>
</dbReference>
<organism evidence="3 4">
    <name type="scientific">Byssochlamys spectabilis</name>
    <name type="common">Paecilomyces variotii</name>
    <dbReference type="NCBI Taxonomy" id="264951"/>
    <lineage>
        <taxon>Eukaryota</taxon>
        <taxon>Fungi</taxon>
        <taxon>Dikarya</taxon>
        <taxon>Ascomycota</taxon>
        <taxon>Pezizomycotina</taxon>
        <taxon>Eurotiomycetes</taxon>
        <taxon>Eurotiomycetidae</taxon>
        <taxon>Eurotiales</taxon>
        <taxon>Thermoascaceae</taxon>
        <taxon>Paecilomyces</taxon>
    </lineage>
</organism>
<proteinExistence type="predicted"/>
<dbReference type="InterPro" id="IPR056119">
    <property type="entry name" value="DUF7702"/>
</dbReference>
<keyword evidence="1" id="KW-0812">Transmembrane</keyword>
<dbReference type="PANTHER" id="PTHR42109">
    <property type="entry name" value="UNPLACED GENOMIC SCAFFOLD UM_SCAF_CONTIG_1.265, WHOLE GENOME SHOTGUN SEQUENCE"/>
    <property type="match status" value="1"/>
</dbReference>
<feature type="transmembrane region" description="Helical" evidence="1">
    <location>
        <begin position="75"/>
        <end position="94"/>
    </location>
</feature>
<sequence length="270" mass="29632">MFALRDAIYLIELSFYGPIIPAIVFIILIHTAQKPYTWRPIVIPLLLLSGLRIAGSSLGLTALDPDKSSLLTTSTLLDTIGLAPVLCLLLGLLIRANAPLDRGLPIWAFLPLHLITIAATVMTAYGGRDLYTTRKTQSKDLKLMKAGIFLFIGAFSISIILAIVTLFRARSIFKRTERTAAICALLCVPFMSVRLAYSAGSLFSGQGSVLNPLSDDDTSIWLHFLMVIVMEYIPTLSATAVALTARRMTITHIRNDEGKYDLDDESENCI</sequence>
<name>A0A443I708_BYSSP</name>
<feature type="transmembrane region" description="Helical" evidence="1">
    <location>
        <begin position="220"/>
        <end position="245"/>
    </location>
</feature>
<feature type="transmembrane region" description="Helical" evidence="1">
    <location>
        <begin position="146"/>
        <end position="167"/>
    </location>
</feature>
<gene>
    <name evidence="3" type="ORF">C8Q69DRAFT_524442</name>
</gene>
<feature type="transmembrane region" description="Helical" evidence="1">
    <location>
        <begin position="106"/>
        <end position="126"/>
    </location>
</feature>
<dbReference type="Proteomes" id="UP000283841">
    <property type="component" value="Unassembled WGS sequence"/>
</dbReference>
<dbReference type="PANTHER" id="PTHR42109:SF2">
    <property type="entry name" value="INTEGRAL MEMBRANE PROTEIN"/>
    <property type="match status" value="1"/>
</dbReference>
<dbReference type="GeneID" id="39602861"/>
<evidence type="ECO:0000256" key="1">
    <source>
        <dbReference type="SAM" id="Phobius"/>
    </source>
</evidence>
<feature type="domain" description="DUF7702" evidence="2">
    <location>
        <begin position="4"/>
        <end position="246"/>
    </location>
</feature>
<feature type="transmembrane region" description="Helical" evidence="1">
    <location>
        <begin position="179"/>
        <end position="200"/>
    </location>
</feature>
<reference evidence="3 4" key="1">
    <citation type="journal article" date="2018" name="Front. Microbiol.">
        <title>Genomic and genetic insights into a cosmopolitan fungus, Paecilomyces variotii (Eurotiales).</title>
        <authorList>
            <person name="Urquhart A.S."/>
            <person name="Mondo S.J."/>
            <person name="Makela M.R."/>
            <person name="Hane J.K."/>
            <person name="Wiebenga A."/>
            <person name="He G."/>
            <person name="Mihaltcheva S."/>
            <person name="Pangilinan J."/>
            <person name="Lipzen A."/>
            <person name="Barry K."/>
            <person name="de Vries R.P."/>
            <person name="Grigoriev I.V."/>
            <person name="Idnurm A."/>
        </authorList>
    </citation>
    <scope>NUCLEOTIDE SEQUENCE [LARGE SCALE GENOMIC DNA]</scope>
    <source>
        <strain evidence="3 4">CBS 101075</strain>
    </source>
</reference>
<keyword evidence="4" id="KW-1185">Reference proteome</keyword>
<feature type="transmembrane region" description="Helical" evidence="1">
    <location>
        <begin position="6"/>
        <end position="29"/>
    </location>
</feature>
<keyword evidence="1" id="KW-0472">Membrane</keyword>